<dbReference type="AlphaFoldDB" id="A0A0H1RF23"/>
<keyword evidence="2" id="KW-0732">Signal</keyword>
<organism evidence="3 4">
    <name type="scientific">Microvirga vignae</name>
    <dbReference type="NCBI Taxonomy" id="1225564"/>
    <lineage>
        <taxon>Bacteria</taxon>
        <taxon>Pseudomonadati</taxon>
        <taxon>Pseudomonadota</taxon>
        <taxon>Alphaproteobacteria</taxon>
        <taxon>Hyphomicrobiales</taxon>
        <taxon>Methylobacteriaceae</taxon>
        <taxon>Microvirga</taxon>
    </lineage>
</organism>
<reference evidence="3 4" key="1">
    <citation type="submission" date="2015-05" db="EMBL/GenBank/DDBJ databases">
        <title>Draft genome sequence of Microvirga vignae strain BR3299, a novel nitrogen fixing bacteria isolated from Brazil semi-aired region.</title>
        <authorList>
            <person name="Zilli J.E."/>
            <person name="Passos S.R."/>
            <person name="Leite J."/>
            <person name="Baldani J.I."/>
            <person name="Xavier G.R."/>
            <person name="Rumjaneck N.G."/>
            <person name="Simoes-Araujo J.L."/>
        </authorList>
    </citation>
    <scope>NUCLEOTIDE SEQUENCE [LARGE SCALE GENOMIC DNA]</scope>
    <source>
        <strain evidence="3 4">BR3299</strain>
    </source>
</reference>
<evidence type="ECO:0000313" key="4">
    <source>
        <dbReference type="Proteomes" id="UP000035489"/>
    </source>
</evidence>
<dbReference type="PATRIC" id="fig|1225564.3.peg.2418"/>
<protein>
    <recommendedName>
        <fullName evidence="5">UrcA family protein</fullName>
    </recommendedName>
</protein>
<name>A0A0H1RF23_9HYPH</name>
<feature type="region of interest" description="Disordered" evidence="1">
    <location>
        <begin position="51"/>
        <end position="75"/>
    </location>
</feature>
<proteinExistence type="predicted"/>
<accession>A0A0H1RF23</accession>
<feature type="signal peptide" evidence="2">
    <location>
        <begin position="1"/>
        <end position="33"/>
    </location>
</feature>
<evidence type="ECO:0000256" key="1">
    <source>
        <dbReference type="SAM" id="MobiDB-lite"/>
    </source>
</evidence>
<evidence type="ECO:0008006" key="5">
    <source>
        <dbReference type="Google" id="ProtNLM"/>
    </source>
</evidence>
<gene>
    <name evidence="3" type="ORF">AA309_08995</name>
</gene>
<comment type="caution">
    <text evidence="3">The sequence shown here is derived from an EMBL/GenBank/DDBJ whole genome shotgun (WGS) entry which is preliminary data.</text>
</comment>
<dbReference type="EMBL" id="LCYG01000020">
    <property type="protein sequence ID" value="KLK93446.1"/>
    <property type="molecule type" value="Genomic_DNA"/>
</dbReference>
<dbReference type="Proteomes" id="UP000035489">
    <property type="component" value="Unassembled WGS sequence"/>
</dbReference>
<evidence type="ECO:0000256" key="2">
    <source>
        <dbReference type="SAM" id="SignalP"/>
    </source>
</evidence>
<evidence type="ECO:0000313" key="3">
    <source>
        <dbReference type="EMBL" id="KLK93446.1"/>
    </source>
</evidence>
<sequence>MVTSLRASTKRQVFSVAAANLLGLALATHSALADNPAPAAALEIGARSAGISSERYGSAKAPTRKPTRKQPDQSGNFVYGIINQIRAQSEELCARYGSPGDCLEEAEICLTMRDSEDNRVRLCLNTIPGEGGGDGGAVQKSRLRR</sequence>
<keyword evidence="4" id="KW-1185">Reference proteome</keyword>
<dbReference type="STRING" id="1225564.AA309_08995"/>
<feature type="chain" id="PRO_5005199798" description="UrcA family protein" evidence="2">
    <location>
        <begin position="34"/>
        <end position="145"/>
    </location>
</feature>